<dbReference type="PANTHER" id="PTHR13491:SF0">
    <property type="entry name" value="ZINC FINGER CCHC DOMAIN-CONTAINING PROTEIN 10"/>
    <property type="match status" value="1"/>
</dbReference>
<dbReference type="Proteomes" id="UP000078561">
    <property type="component" value="Unassembled WGS sequence"/>
</dbReference>
<dbReference type="PANTHER" id="PTHR13491">
    <property type="entry name" value="ZCCHC10 PROTEIN"/>
    <property type="match status" value="1"/>
</dbReference>
<keyword evidence="3" id="KW-1185">Reference proteome</keyword>
<dbReference type="EMBL" id="LT549931">
    <property type="protein sequence ID" value="SAL94743.1"/>
    <property type="molecule type" value="Genomic_DNA"/>
</dbReference>
<feature type="non-terminal residue" evidence="2">
    <location>
        <position position="1"/>
    </location>
</feature>
<gene>
    <name evidence="2" type="primary">ABSGL_00029.1 scaffold 129</name>
</gene>
<feature type="region of interest" description="Disordered" evidence="1">
    <location>
        <begin position="444"/>
        <end position="475"/>
    </location>
</feature>
<dbReference type="AlphaFoldDB" id="A0A163IPY8"/>
<protein>
    <submittedName>
        <fullName evidence="2">Uncharacterized protein</fullName>
    </submittedName>
</protein>
<reference evidence="2" key="1">
    <citation type="submission" date="2016-04" db="EMBL/GenBank/DDBJ databases">
        <authorList>
            <person name="Evans L.H."/>
            <person name="Alamgir A."/>
            <person name="Owens N."/>
            <person name="Weber N.D."/>
            <person name="Virtaneva K."/>
            <person name="Barbian K."/>
            <person name="Babar A."/>
            <person name="Rosenke K."/>
        </authorList>
    </citation>
    <scope>NUCLEOTIDE SEQUENCE [LARGE SCALE GENOMIC DNA]</scope>
    <source>
        <strain evidence="2">CBS 101.48</strain>
    </source>
</reference>
<proteinExistence type="predicted"/>
<evidence type="ECO:0000313" key="2">
    <source>
        <dbReference type="EMBL" id="SAL94743.1"/>
    </source>
</evidence>
<feature type="compositionally biased region" description="Low complexity" evidence="1">
    <location>
        <begin position="317"/>
        <end position="370"/>
    </location>
</feature>
<name>A0A163IPY8_ABSGL</name>
<evidence type="ECO:0000313" key="3">
    <source>
        <dbReference type="Proteomes" id="UP000078561"/>
    </source>
</evidence>
<feature type="compositionally biased region" description="Low complexity" evidence="1">
    <location>
        <begin position="213"/>
        <end position="222"/>
    </location>
</feature>
<sequence length="717" mass="79149">EPSAATIKKVCGLIVDLLRKKDEDYCINTNDLLERVPTLNPHTVEPIAKIYRFFRRFVLQDVGEDDIDGHILVNLHILDMCNAVLFSTGYTRHLRKLLPEPDMSTLHALHLNLEGLYYFTRAFFDEGKKKESVMMIDPSTPITSLEIATLNKSSVFDTCIGMEEVERSCRERKVEFDNKLVITSSGVVHLQVTYHAPTASLPPVAPAKKSKASKSAQAEQARQQLDNLKNQTNQLKHDLRLVKLSLSPTKKKIKAITDRIGKADDDMTRKQLIEERTEEKKQRDNTYRRMLEVYGQIDKINKDKATIYNTLYPKPTSSSSSAVPASSSSSSSSSAVPASSSSSSSSSSAVPASSSSSSSSSVPASSPLSSPSCPFIPKETLYIGIYIGIDPGVKTMATAVQLDSYQAGAFLLLPNKLQHLSTDINTQQQKRLALAMKVPTKEIRASSIASRSRSNHSRKVMETKKKQATNDQPSIQAIESRLGGDQMQYTWDRGHSIQRRLETAKEHRPTLVSFYRESSWAKKQTNGRKRFSEKAYAAAARSLFHPSSKHVVFFGDAGRGYGSTIKGHIRRSPDKLLAHLKERTTVIATNEYLSSKLCCFCNTRVLHPNKPSGKQNLGVVNCINPDCYSRTSGCSSRSRDKNAAINMITIGLHKEITGMHHPTFSPFQTTATAAAAAAAASTTAIETAFFGHITSWLERMGVPPSMKGTGDGRSLRT</sequence>
<dbReference type="InParanoid" id="A0A163IPY8"/>
<feature type="region of interest" description="Disordered" evidence="1">
    <location>
        <begin position="313"/>
        <end position="370"/>
    </location>
</feature>
<evidence type="ECO:0000256" key="1">
    <source>
        <dbReference type="SAM" id="MobiDB-lite"/>
    </source>
</evidence>
<dbReference type="InterPro" id="IPR039715">
    <property type="entry name" value="ZCCHC10"/>
</dbReference>
<feature type="region of interest" description="Disordered" evidence="1">
    <location>
        <begin position="199"/>
        <end position="222"/>
    </location>
</feature>
<accession>A0A163IPY8</accession>
<organism evidence="2">
    <name type="scientific">Absidia glauca</name>
    <name type="common">Pin mould</name>
    <dbReference type="NCBI Taxonomy" id="4829"/>
    <lineage>
        <taxon>Eukaryota</taxon>
        <taxon>Fungi</taxon>
        <taxon>Fungi incertae sedis</taxon>
        <taxon>Mucoromycota</taxon>
        <taxon>Mucoromycotina</taxon>
        <taxon>Mucoromycetes</taxon>
        <taxon>Mucorales</taxon>
        <taxon>Cunninghamellaceae</taxon>
        <taxon>Absidia</taxon>
    </lineage>
</organism>
<dbReference type="OMA" id="RRTAYCI"/>
<dbReference type="OrthoDB" id="2424936at2759"/>